<protein>
    <submittedName>
        <fullName evidence="1">Uncharacterized protein</fullName>
    </submittedName>
</protein>
<sequence>MKIIFNEKEKNALTKKIYLYIFKEDNVPDEVLESAICESYCDDEHTYKTFEEIPMEYKIEAIEDCCTASGMEFEDYDDILNFFHKKFKH</sequence>
<dbReference type="Proteomes" id="UP000460287">
    <property type="component" value="Unassembled WGS sequence"/>
</dbReference>
<proteinExistence type="predicted"/>
<gene>
    <name evidence="1" type="ORF">FYJ33_11775</name>
</gene>
<reference evidence="1 2" key="1">
    <citation type="submission" date="2019-08" db="EMBL/GenBank/DDBJ databases">
        <title>In-depth cultivation of the pig gut microbiome towards novel bacterial diversity and tailored functional studies.</title>
        <authorList>
            <person name="Wylensek D."/>
            <person name="Hitch T.C.A."/>
            <person name="Clavel T."/>
        </authorList>
    </citation>
    <scope>NUCLEOTIDE SEQUENCE [LARGE SCALE GENOMIC DNA]</scope>
    <source>
        <strain evidence="1 2">WCA-383-APC-5B</strain>
    </source>
</reference>
<keyword evidence="2" id="KW-1185">Reference proteome</keyword>
<evidence type="ECO:0000313" key="2">
    <source>
        <dbReference type="Proteomes" id="UP000460287"/>
    </source>
</evidence>
<accession>A0A7X2MZP9</accession>
<dbReference type="AlphaFoldDB" id="A0A7X2MZP9"/>
<evidence type="ECO:0000313" key="1">
    <source>
        <dbReference type="EMBL" id="MSR92052.1"/>
    </source>
</evidence>
<organism evidence="1 2">
    <name type="scientific">Inconstantimicrobium porci</name>
    <dbReference type="NCBI Taxonomy" id="2652291"/>
    <lineage>
        <taxon>Bacteria</taxon>
        <taxon>Bacillati</taxon>
        <taxon>Bacillota</taxon>
        <taxon>Clostridia</taxon>
        <taxon>Eubacteriales</taxon>
        <taxon>Clostridiaceae</taxon>
        <taxon>Inconstantimicrobium</taxon>
    </lineage>
</organism>
<dbReference type="RefSeq" id="WP_154531953.1">
    <property type="nucleotide sequence ID" value="NZ_VULX01000021.1"/>
</dbReference>
<name>A0A7X2MZP9_9CLOT</name>
<dbReference type="EMBL" id="VULX01000021">
    <property type="protein sequence ID" value="MSR92052.1"/>
    <property type="molecule type" value="Genomic_DNA"/>
</dbReference>
<comment type="caution">
    <text evidence="1">The sequence shown here is derived from an EMBL/GenBank/DDBJ whole genome shotgun (WGS) entry which is preliminary data.</text>
</comment>